<dbReference type="Gene3D" id="3.30.2350.20">
    <property type="entry name" value="TruD, catalytic domain"/>
    <property type="match status" value="2"/>
</dbReference>
<dbReference type="InterPro" id="IPR042214">
    <property type="entry name" value="TruD_catalytic"/>
</dbReference>
<protein>
    <recommendedName>
        <fullName evidence="4">TRUD domain-containing protein</fullName>
    </recommendedName>
</protein>
<dbReference type="EMBL" id="CAIX01000064">
    <property type="protein sequence ID" value="CCI44212.1"/>
    <property type="molecule type" value="Genomic_DNA"/>
</dbReference>
<dbReference type="GO" id="GO:0001522">
    <property type="term" value="P:pseudouridine synthesis"/>
    <property type="evidence" value="ECO:0007669"/>
    <property type="project" value="InterPro"/>
</dbReference>
<gene>
    <name evidence="5" type="ORF">BN9_049960</name>
</gene>
<evidence type="ECO:0000313" key="6">
    <source>
        <dbReference type="Proteomes" id="UP000053237"/>
    </source>
</evidence>
<evidence type="ECO:0000256" key="3">
    <source>
        <dbReference type="SAM" id="MobiDB-lite"/>
    </source>
</evidence>
<dbReference type="InParanoid" id="A0A024GD00"/>
<accession>A0A024GD00</accession>
<reference evidence="5 6" key="1">
    <citation type="submission" date="2012-05" db="EMBL/GenBank/DDBJ databases">
        <title>Recombination and specialization in a pathogen metapopulation.</title>
        <authorList>
            <person name="Gardiner A."/>
            <person name="Kemen E."/>
            <person name="Schultz-Larsen T."/>
            <person name="MacLean D."/>
            <person name="Van Oosterhout C."/>
            <person name="Jones J.D.G."/>
        </authorList>
    </citation>
    <scope>NUCLEOTIDE SEQUENCE [LARGE SCALE GENOMIC DNA]</scope>
    <source>
        <strain evidence="5 6">Ac Nc2</strain>
    </source>
</reference>
<comment type="caution">
    <text evidence="5">The sequence shown here is derived from an EMBL/GenBank/DDBJ whole genome shotgun (WGS) entry which is preliminary data.</text>
</comment>
<keyword evidence="2" id="KW-0413">Isomerase</keyword>
<organism evidence="5 6">
    <name type="scientific">Albugo candida</name>
    <dbReference type="NCBI Taxonomy" id="65357"/>
    <lineage>
        <taxon>Eukaryota</taxon>
        <taxon>Sar</taxon>
        <taxon>Stramenopiles</taxon>
        <taxon>Oomycota</taxon>
        <taxon>Peronosporomycetes</taxon>
        <taxon>Albuginales</taxon>
        <taxon>Albuginaceae</taxon>
        <taxon>Albugo</taxon>
    </lineage>
</organism>
<dbReference type="InterPro" id="IPR001656">
    <property type="entry name" value="PsdUridine_synth_TruD"/>
</dbReference>
<dbReference type="Proteomes" id="UP000053237">
    <property type="component" value="Unassembled WGS sequence"/>
</dbReference>
<dbReference type="InterPro" id="IPR020103">
    <property type="entry name" value="PsdUridine_synth_cat_dom_sf"/>
</dbReference>
<dbReference type="CDD" id="cd02576">
    <property type="entry name" value="PseudoU_synth_ScPUS7"/>
    <property type="match status" value="1"/>
</dbReference>
<dbReference type="PIRSF" id="PIRSF037016">
    <property type="entry name" value="Pseudouridin_synth_euk_prd"/>
    <property type="match status" value="1"/>
</dbReference>
<sequence length="728" mass="83266">MKPQVRGRHVSKRSKFSRDKPNRGQRAPLASFRGVGYNDGVHVTLDERTVGIQCFRVPNIAGFSGIMKHRYSDFIVREVDTNGTIVSLTELPRHSTPSSKLLTNPKTLCEVLHQKISQFFPADSHSDNKKATNLLDTIVKSIFTLWKSLKKQHRDISTKRKIQEVQDLMTTELKSAAIAEQMTQFLHKMLHSSGTTAESDTALQEEFLLPEVKDKATRTRIHQSVRIRFGHAIVSDTIANSKGISVIRLRRLFVSGKKRKDVDRRETNRWDKNRPEFLEFTLYKRNMDTNVVMAALARAMRCRVGNFGFAGTKDKRGVTTQRCTLYHGSKEQLERLNRLDRSLDEFNFLVGNTRFVAEKLKLGDLIGNQFSITIRQVSSDSEGVLHEAISAWKEYGFINYFGLQRFGTRSIPTYEIGRALLRQNHKEAIDLIMRPQSGDPSKIHQAREKFQQHQNVEAALLEFPPYLVAERAILQGLERHGLSAWGQAVQCIPRPLRMMYTHSYQSYVWNKVVSERLTKFSSEYPILGDLVFESDVDVGVEEENLMVDPEAENDTNAGKKRKGDREIVPIVVTEENQKRYRIQDVVLPLPGYDIKYPQNSLIGFYNDLMSSEDVNFQKLTHAMGYEYHLPGSYRHLIRRPKNVAYEIKRYDDPSIALFPTDVDILQERAVQASIPTGKMVALCLQFELGRSSYATIAIRDLMKQQSNCIESTCKAQVTLDQKDVAVEC</sequence>
<evidence type="ECO:0000313" key="5">
    <source>
        <dbReference type="EMBL" id="CCI44212.1"/>
    </source>
</evidence>
<keyword evidence="6" id="KW-1185">Reference proteome</keyword>
<evidence type="ECO:0000256" key="2">
    <source>
        <dbReference type="ARBA" id="ARBA00023235"/>
    </source>
</evidence>
<proteinExistence type="inferred from homology"/>
<dbReference type="STRING" id="65357.A0A024GD00"/>
<evidence type="ECO:0000259" key="4">
    <source>
        <dbReference type="PROSITE" id="PS50984"/>
    </source>
</evidence>
<feature type="domain" description="TRUD" evidence="4">
    <location>
        <begin position="396"/>
        <end position="639"/>
    </location>
</feature>
<evidence type="ECO:0000256" key="1">
    <source>
        <dbReference type="ARBA" id="ARBA00007953"/>
    </source>
</evidence>
<feature type="compositionally biased region" description="Basic residues" evidence="3">
    <location>
        <begin position="1"/>
        <end position="15"/>
    </location>
</feature>
<dbReference type="OrthoDB" id="447290at2759"/>
<dbReference type="GO" id="GO:0009982">
    <property type="term" value="F:pseudouridine synthase activity"/>
    <property type="evidence" value="ECO:0007669"/>
    <property type="project" value="InterPro"/>
</dbReference>
<dbReference type="AlphaFoldDB" id="A0A024GD00"/>
<feature type="region of interest" description="Disordered" evidence="3">
    <location>
        <begin position="1"/>
        <end position="30"/>
    </location>
</feature>
<dbReference type="PANTHER" id="PTHR13326">
    <property type="entry name" value="TRNA PSEUDOURIDINE SYNTHASE D"/>
    <property type="match status" value="1"/>
</dbReference>
<comment type="similarity">
    <text evidence="1">Belongs to the pseudouridine synthase TruD family.</text>
</comment>
<dbReference type="InterPro" id="IPR011760">
    <property type="entry name" value="PsdUridine_synth_TruD_insert"/>
</dbReference>
<dbReference type="GO" id="GO:0005634">
    <property type="term" value="C:nucleus"/>
    <property type="evidence" value="ECO:0007669"/>
    <property type="project" value="TreeGrafter"/>
</dbReference>
<dbReference type="NCBIfam" id="TIGR00094">
    <property type="entry name" value="tRNA_TruD_broad"/>
    <property type="match status" value="1"/>
</dbReference>
<dbReference type="PROSITE" id="PS50984">
    <property type="entry name" value="TRUD"/>
    <property type="match status" value="1"/>
</dbReference>
<dbReference type="SUPFAM" id="SSF55120">
    <property type="entry name" value="Pseudouridine synthase"/>
    <property type="match status" value="1"/>
</dbReference>
<dbReference type="Pfam" id="PF01142">
    <property type="entry name" value="TruD"/>
    <property type="match status" value="1"/>
</dbReference>
<name>A0A024GD00_9STRA</name>
<dbReference type="GO" id="GO:0003723">
    <property type="term" value="F:RNA binding"/>
    <property type="evidence" value="ECO:0007669"/>
    <property type="project" value="InterPro"/>
</dbReference>
<dbReference type="PANTHER" id="PTHR13326:SF21">
    <property type="entry name" value="PSEUDOURIDYLATE SYNTHASE PUS7L"/>
    <property type="match status" value="1"/>
</dbReference>